<dbReference type="AlphaFoldDB" id="A0AAV2Q699"/>
<gene>
    <name evidence="3" type="ORF">MNOR_LOCUS9111</name>
</gene>
<keyword evidence="1" id="KW-0472">Membrane</keyword>
<keyword evidence="2" id="KW-0732">Signal</keyword>
<accession>A0AAV2Q699</accession>
<organism evidence="3 4">
    <name type="scientific">Meganyctiphanes norvegica</name>
    <name type="common">Northern krill</name>
    <name type="synonym">Thysanopoda norvegica</name>
    <dbReference type="NCBI Taxonomy" id="48144"/>
    <lineage>
        <taxon>Eukaryota</taxon>
        <taxon>Metazoa</taxon>
        <taxon>Ecdysozoa</taxon>
        <taxon>Arthropoda</taxon>
        <taxon>Crustacea</taxon>
        <taxon>Multicrustacea</taxon>
        <taxon>Malacostraca</taxon>
        <taxon>Eumalacostraca</taxon>
        <taxon>Eucarida</taxon>
        <taxon>Euphausiacea</taxon>
        <taxon>Euphausiidae</taxon>
        <taxon>Meganyctiphanes</taxon>
    </lineage>
</organism>
<proteinExistence type="predicted"/>
<evidence type="ECO:0000313" key="3">
    <source>
        <dbReference type="EMBL" id="CAL4073381.1"/>
    </source>
</evidence>
<evidence type="ECO:0000313" key="4">
    <source>
        <dbReference type="Proteomes" id="UP001497623"/>
    </source>
</evidence>
<feature type="transmembrane region" description="Helical" evidence="1">
    <location>
        <begin position="79"/>
        <end position="104"/>
    </location>
</feature>
<comment type="caution">
    <text evidence="3">The sequence shown here is derived from an EMBL/GenBank/DDBJ whole genome shotgun (WGS) entry which is preliminary data.</text>
</comment>
<dbReference type="Proteomes" id="UP001497623">
    <property type="component" value="Unassembled WGS sequence"/>
</dbReference>
<name>A0AAV2Q699_MEGNR</name>
<evidence type="ECO:0000256" key="1">
    <source>
        <dbReference type="SAM" id="Phobius"/>
    </source>
</evidence>
<keyword evidence="4" id="KW-1185">Reference proteome</keyword>
<protein>
    <submittedName>
        <fullName evidence="3">Uncharacterized protein</fullName>
    </submittedName>
</protein>
<feature type="chain" id="PRO_5043830852" evidence="2">
    <location>
        <begin position="22"/>
        <end position="176"/>
    </location>
</feature>
<reference evidence="3 4" key="1">
    <citation type="submission" date="2024-05" db="EMBL/GenBank/DDBJ databases">
        <authorList>
            <person name="Wallberg A."/>
        </authorList>
    </citation>
    <scope>NUCLEOTIDE SEQUENCE [LARGE SCALE GENOMIC DNA]</scope>
</reference>
<sequence length="176" mass="18888">MLNMRMMFAGIVLLISSAALAREDIISANHVDAVQLGEDASEGRACGNNCNDKQLDTVVEGTVVGGPHSHVWSTDDLDWLAMLGSFPVVALQIVNLILLILVLVHVKGDKGEDTAPAYYSSYAAADTGYADSSSYTKRSAPESSWSLKGIRESPVVAFLTQVVSEAIDKHSKINKH</sequence>
<keyword evidence="1" id="KW-1133">Transmembrane helix</keyword>
<feature type="signal peptide" evidence="2">
    <location>
        <begin position="1"/>
        <end position="21"/>
    </location>
</feature>
<keyword evidence="1" id="KW-0812">Transmembrane</keyword>
<evidence type="ECO:0000256" key="2">
    <source>
        <dbReference type="SAM" id="SignalP"/>
    </source>
</evidence>
<dbReference type="EMBL" id="CAXKWB010004333">
    <property type="protein sequence ID" value="CAL4073381.1"/>
    <property type="molecule type" value="Genomic_DNA"/>
</dbReference>